<dbReference type="InterPro" id="IPR044614">
    <property type="entry name" value="STR10"/>
</dbReference>
<dbReference type="InterPro" id="IPR001763">
    <property type="entry name" value="Rhodanese-like_dom"/>
</dbReference>
<dbReference type="EMBL" id="JBBPBM010000053">
    <property type="protein sequence ID" value="KAK8518157.1"/>
    <property type="molecule type" value="Genomic_DNA"/>
</dbReference>
<evidence type="ECO:0000313" key="3">
    <source>
        <dbReference type="EMBL" id="KAK8518157.1"/>
    </source>
</evidence>
<dbReference type="PROSITE" id="PS50206">
    <property type="entry name" value="RHODANESE_3"/>
    <property type="match status" value="1"/>
</dbReference>
<dbReference type="PANTHER" id="PTHR45510:SF1">
    <property type="entry name" value="RHODANESE-LIKE DOMAIN-CONTAINING PROTEIN 10"/>
    <property type="match status" value="1"/>
</dbReference>
<sequence length="104" mass="11607">MAVQLSQFRSSLLKHEKQPKPPFLTSSKTRTFRVSTAASSSIQQLIQSGEVKPIPPKDAATAPNSDGFKLLDIRPQWEREKAHVKGSFMCHSSSRKRTTAPLLF</sequence>
<accession>A0ABR2CFL4</accession>
<evidence type="ECO:0000259" key="2">
    <source>
        <dbReference type="PROSITE" id="PS50206"/>
    </source>
</evidence>
<organism evidence="3 4">
    <name type="scientific">Hibiscus sabdariffa</name>
    <name type="common">roselle</name>
    <dbReference type="NCBI Taxonomy" id="183260"/>
    <lineage>
        <taxon>Eukaryota</taxon>
        <taxon>Viridiplantae</taxon>
        <taxon>Streptophyta</taxon>
        <taxon>Embryophyta</taxon>
        <taxon>Tracheophyta</taxon>
        <taxon>Spermatophyta</taxon>
        <taxon>Magnoliopsida</taxon>
        <taxon>eudicotyledons</taxon>
        <taxon>Gunneridae</taxon>
        <taxon>Pentapetalae</taxon>
        <taxon>rosids</taxon>
        <taxon>malvids</taxon>
        <taxon>Malvales</taxon>
        <taxon>Malvaceae</taxon>
        <taxon>Malvoideae</taxon>
        <taxon>Hibiscus</taxon>
    </lineage>
</organism>
<evidence type="ECO:0000313" key="4">
    <source>
        <dbReference type="Proteomes" id="UP001472677"/>
    </source>
</evidence>
<feature type="domain" description="Rhodanese" evidence="2">
    <location>
        <begin position="64"/>
        <end position="87"/>
    </location>
</feature>
<dbReference type="PANTHER" id="PTHR45510">
    <property type="entry name" value="RHODANESE-LIKE DOMAIN-CONTAINING PROTEIN 10"/>
    <property type="match status" value="1"/>
</dbReference>
<keyword evidence="4" id="KW-1185">Reference proteome</keyword>
<evidence type="ECO:0000256" key="1">
    <source>
        <dbReference type="SAM" id="MobiDB-lite"/>
    </source>
</evidence>
<proteinExistence type="predicted"/>
<gene>
    <name evidence="3" type="ORF">V6N12_017315</name>
</gene>
<dbReference type="Proteomes" id="UP001472677">
    <property type="component" value="Unassembled WGS sequence"/>
</dbReference>
<dbReference type="SUPFAM" id="SSF52821">
    <property type="entry name" value="Rhodanese/Cell cycle control phosphatase"/>
    <property type="match status" value="1"/>
</dbReference>
<comment type="caution">
    <text evidence="3">The sequence shown here is derived from an EMBL/GenBank/DDBJ whole genome shotgun (WGS) entry which is preliminary data.</text>
</comment>
<dbReference type="InterPro" id="IPR036873">
    <property type="entry name" value="Rhodanese-like_dom_sf"/>
</dbReference>
<feature type="compositionally biased region" description="Polar residues" evidence="1">
    <location>
        <begin position="1"/>
        <end position="10"/>
    </location>
</feature>
<protein>
    <recommendedName>
        <fullName evidence="2">Rhodanese domain-containing protein</fullName>
    </recommendedName>
</protein>
<feature type="region of interest" description="Disordered" evidence="1">
    <location>
        <begin position="1"/>
        <end position="29"/>
    </location>
</feature>
<reference evidence="3 4" key="1">
    <citation type="journal article" date="2024" name="G3 (Bethesda)">
        <title>Genome assembly of Hibiscus sabdariffa L. provides insights into metabolisms of medicinal natural products.</title>
        <authorList>
            <person name="Kim T."/>
        </authorList>
    </citation>
    <scope>NUCLEOTIDE SEQUENCE [LARGE SCALE GENOMIC DNA]</scope>
    <source>
        <strain evidence="3">TK-2024</strain>
        <tissue evidence="3">Old leaves</tissue>
    </source>
</reference>
<name>A0ABR2CFL4_9ROSI</name>